<dbReference type="PANTHER" id="PTHR11010">
    <property type="entry name" value="PROTEASE S28 PRO-X CARBOXYPEPTIDASE-RELATED"/>
    <property type="match status" value="1"/>
</dbReference>
<dbReference type="PANTHER" id="PTHR11010:SF23">
    <property type="entry name" value="SERINE PEPTIDASE"/>
    <property type="match status" value="1"/>
</dbReference>
<evidence type="ECO:0000256" key="4">
    <source>
        <dbReference type="ARBA" id="ARBA00022801"/>
    </source>
</evidence>
<evidence type="ECO:0000256" key="5">
    <source>
        <dbReference type="ARBA" id="ARBA00023180"/>
    </source>
</evidence>
<dbReference type="GO" id="GO:0006508">
    <property type="term" value="P:proteolysis"/>
    <property type="evidence" value="ECO:0007669"/>
    <property type="project" value="UniProtKB-KW"/>
</dbReference>
<dbReference type="GO" id="GO:0008239">
    <property type="term" value="F:dipeptidyl-peptidase activity"/>
    <property type="evidence" value="ECO:0007669"/>
    <property type="project" value="TreeGrafter"/>
</dbReference>
<name>A0A9P5ZVC2_PLEER</name>
<evidence type="ECO:0000256" key="2">
    <source>
        <dbReference type="ARBA" id="ARBA00022670"/>
    </source>
</evidence>
<sequence length="583" mass="64716">MASPSLLRLAFLAGCFVSLTHAILPDGRPHANFRPPPAIPRAPIPSAPVVSRNGDELPPYNTTYIFDQLIDHKNPELGTFKQRFWHTWEFYKPGGPIIFMTPGESNAQGYVGYLTNTTINGILAQQENGATIILEHRFFGLSNPKPDLSDESLKLHTIEQAIEDIDYFARNVKLPMPGGDQVQPGKAPWIMIGGSYPGALTAYTMVAKPDLFYAGHSSSGVVETILDYWKYFEPIRNHMPRNCSADIQAVIAHVDEVFGGDNTTAIDELKANFGMSGVKHVKDVAGACGSPSLLTISDNTQYFISNLVRNNLWDWQALQITSGPNTAFRRFCDALEVKDGESAPESGWGLEHALKAWGDYWKNGYLWGICGGWDVDACLTTHDPKSSWWTDTRIDNSWRSWWWIVCNEVGYFQNGAPTGEPTVVSRIFGIEDDLRQCAFAFPQRFPEIPSTVDVEKINTAYGGWDVQIDRIFFANGARDPWLDATMSATGLDIPSTENQQIGLMASGFHCSDLSARSAIDPSVAEVQQQALAAFKKWLSTWEPSEAEEFVAPSITPTVDNRVVPERVTEGKPQNGWFRSFGSF</sequence>
<protein>
    <recommendedName>
        <fullName evidence="9">Peptidase S28</fullName>
    </recommendedName>
</protein>
<keyword evidence="2" id="KW-0645">Protease</keyword>
<dbReference type="SUPFAM" id="SSF53474">
    <property type="entry name" value="alpha/beta-Hydrolases"/>
    <property type="match status" value="1"/>
</dbReference>
<dbReference type="Gene3D" id="3.40.50.1820">
    <property type="entry name" value="alpha/beta hydrolase"/>
    <property type="match status" value="2"/>
</dbReference>
<evidence type="ECO:0000256" key="3">
    <source>
        <dbReference type="ARBA" id="ARBA00022729"/>
    </source>
</evidence>
<dbReference type="Proteomes" id="UP000807025">
    <property type="component" value="Unassembled WGS sequence"/>
</dbReference>
<evidence type="ECO:0000313" key="8">
    <source>
        <dbReference type="Proteomes" id="UP000807025"/>
    </source>
</evidence>
<gene>
    <name evidence="7" type="ORF">BDN71DRAFT_1507896</name>
</gene>
<evidence type="ECO:0000313" key="7">
    <source>
        <dbReference type="EMBL" id="KAF9494177.1"/>
    </source>
</evidence>
<feature type="signal peptide" evidence="6">
    <location>
        <begin position="1"/>
        <end position="22"/>
    </location>
</feature>
<dbReference type="Pfam" id="PF05577">
    <property type="entry name" value="Peptidase_S28"/>
    <property type="match status" value="2"/>
</dbReference>
<comment type="similarity">
    <text evidence="1">Belongs to the peptidase S28 family.</text>
</comment>
<keyword evidence="3 6" id="KW-0732">Signal</keyword>
<accession>A0A9P5ZVC2</accession>
<comment type="caution">
    <text evidence="7">The sequence shown here is derived from an EMBL/GenBank/DDBJ whole genome shotgun (WGS) entry which is preliminary data.</text>
</comment>
<dbReference type="GO" id="GO:0070008">
    <property type="term" value="F:serine-type exopeptidase activity"/>
    <property type="evidence" value="ECO:0007669"/>
    <property type="project" value="InterPro"/>
</dbReference>
<dbReference type="OrthoDB" id="1735038at2759"/>
<proteinExistence type="inferred from homology"/>
<feature type="chain" id="PRO_5040496795" description="Peptidase S28" evidence="6">
    <location>
        <begin position="23"/>
        <end position="583"/>
    </location>
</feature>
<evidence type="ECO:0008006" key="9">
    <source>
        <dbReference type="Google" id="ProtNLM"/>
    </source>
</evidence>
<keyword evidence="5" id="KW-0325">Glycoprotein</keyword>
<dbReference type="EMBL" id="MU154576">
    <property type="protein sequence ID" value="KAF9494177.1"/>
    <property type="molecule type" value="Genomic_DNA"/>
</dbReference>
<evidence type="ECO:0000256" key="6">
    <source>
        <dbReference type="SAM" id="SignalP"/>
    </source>
</evidence>
<reference evidence="7" key="1">
    <citation type="submission" date="2020-11" db="EMBL/GenBank/DDBJ databases">
        <authorList>
            <consortium name="DOE Joint Genome Institute"/>
            <person name="Ahrendt S."/>
            <person name="Riley R."/>
            <person name="Andreopoulos W."/>
            <person name="Labutti K."/>
            <person name="Pangilinan J."/>
            <person name="Ruiz-Duenas F.J."/>
            <person name="Barrasa J.M."/>
            <person name="Sanchez-Garcia M."/>
            <person name="Camarero S."/>
            <person name="Miyauchi S."/>
            <person name="Serrano A."/>
            <person name="Linde D."/>
            <person name="Babiker R."/>
            <person name="Drula E."/>
            <person name="Ayuso-Fernandez I."/>
            <person name="Pacheco R."/>
            <person name="Padilla G."/>
            <person name="Ferreira P."/>
            <person name="Barriuso J."/>
            <person name="Kellner H."/>
            <person name="Castanera R."/>
            <person name="Alfaro M."/>
            <person name="Ramirez L."/>
            <person name="Pisabarro A.G."/>
            <person name="Kuo A."/>
            <person name="Tritt A."/>
            <person name="Lipzen A."/>
            <person name="He G."/>
            <person name="Yan M."/>
            <person name="Ng V."/>
            <person name="Cullen D."/>
            <person name="Martin F."/>
            <person name="Rosso M.-N."/>
            <person name="Henrissat B."/>
            <person name="Hibbett D."/>
            <person name="Martinez A.T."/>
            <person name="Grigoriev I.V."/>
        </authorList>
    </citation>
    <scope>NUCLEOTIDE SEQUENCE</scope>
    <source>
        <strain evidence="7">ATCC 90797</strain>
    </source>
</reference>
<organism evidence="7 8">
    <name type="scientific">Pleurotus eryngii</name>
    <name type="common">Boletus of the steppes</name>
    <dbReference type="NCBI Taxonomy" id="5323"/>
    <lineage>
        <taxon>Eukaryota</taxon>
        <taxon>Fungi</taxon>
        <taxon>Dikarya</taxon>
        <taxon>Basidiomycota</taxon>
        <taxon>Agaricomycotina</taxon>
        <taxon>Agaricomycetes</taxon>
        <taxon>Agaricomycetidae</taxon>
        <taxon>Agaricales</taxon>
        <taxon>Pleurotineae</taxon>
        <taxon>Pleurotaceae</taxon>
        <taxon>Pleurotus</taxon>
    </lineage>
</organism>
<evidence type="ECO:0000256" key="1">
    <source>
        <dbReference type="ARBA" id="ARBA00011079"/>
    </source>
</evidence>
<dbReference type="AlphaFoldDB" id="A0A9P5ZVC2"/>
<keyword evidence="4" id="KW-0378">Hydrolase</keyword>
<dbReference type="InterPro" id="IPR008758">
    <property type="entry name" value="Peptidase_S28"/>
</dbReference>
<dbReference type="InterPro" id="IPR029058">
    <property type="entry name" value="AB_hydrolase_fold"/>
</dbReference>
<keyword evidence="8" id="KW-1185">Reference proteome</keyword>